<dbReference type="PANTHER" id="PTHR47372:SF11">
    <property type="entry name" value="RE19971P"/>
    <property type="match status" value="1"/>
</dbReference>
<feature type="region of interest" description="Disordered" evidence="2">
    <location>
        <begin position="476"/>
        <end position="500"/>
    </location>
</feature>
<accession>A0ABQ7JSC1</accession>
<organism evidence="3 4">
    <name type="scientific">Linnemannia gamsii</name>
    <dbReference type="NCBI Taxonomy" id="64522"/>
    <lineage>
        <taxon>Eukaryota</taxon>
        <taxon>Fungi</taxon>
        <taxon>Fungi incertae sedis</taxon>
        <taxon>Mucoromycota</taxon>
        <taxon>Mortierellomycotina</taxon>
        <taxon>Mortierellomycetes</taxon>
        <taxon>Mortierellales</taxon>
        <taxon>Mortierellaceae</taxon>
        <taxon>Linnemannia</taxon>
    </lineage>
</organism>
<evidence type="ECO:0000256" key="1">
    <source>
        <dbReference type="SAM" id="Coils"/>
    </source>
</evidence>
<dbReference type="EMBL" id="JAAAIM010000802">
    <property type="protein sequence ID" value="KAG0284199.1"/>
    <property type="molecule type" value="Genomic_DNA"/>
</dbReference>
<protein>
    <submittedName>
        <fullName evidence="3">Uncharacterized protein</fullName>
    </submittedName>
</protein>
<feature type="region of interest" description="Disordered" evidence="2">
    <location>
        <begin position="961"/>
        <end position="988"/>
    </location>
</feature>
<name>A0ABQ7JSC1_9FUNG</name>
<proteinExistence type="predicted"/>
<feature type="region of interest" description="Disordered" evidence="2">
    <location>
        <begin position="1007"/>
        <end position="1055"/>
    </location>
</feature>
<feature type="compositionally biased region" description="Basic and acidic residues" evidence="2">
    <location>
        <begin position="1007"/>
        <end position="1018"/>
    </location>
</feature>
<evidence type="ECO:0000256" key="2">
    <source>
        <dbReference type="SAM" id="MobiDB-lite"/>
    </source>
</evidence>
<sequence>MSSAKARSKGSPTSSPPLPPAPTQAKNRGSAAPHHYQTELASPEAAAAKAGGGLTPTRTRSNNNINSINHVTASTTTKQGAPHAPQAPPALTNEADVIHSTVLQKKSSLKRMLARVLVLYLGYSFFFVCPSLHNTRKTNLVCDTVARAENWLHPYAKPVVGKVGETYKTYAEPFVDQYGRPLYAQGQKYYVDVAQPAINTASLKAKDAYHQYAHPHVNKAYQTFYTPEVKAHVNRAQTAFNGYQKQAQEQLVYARKVSQDANDNVWRLHAAHVQPVVDKMTPHAKVAWNKALMGANRAYDTASDLYFTHVNPYAQQSYVIILDAADNARESFAFHTDEIWGTKLSKRHKKSKAARAADAAADKARQAKLAVEHTAQQAAKKLNKEPEPETFKNTLLKKAAEAQKLAEEYAEGAQKVAGGYSDSIKAAVYGGASEAKKATDKAAKDVKGAQAAAAEKAQGAQKVAEEFIENTRDAAAKRAQDAQKATSDEAQYLKKTADDKVHEAGKLSERIKKTVIEKAREAQEAVVRQAEHLRHAAQEQVDHVHEAGAHLRDNVAGAAYQAKEAVDKEAEYVADVAQKMKQQAENEARKLADQAARVAQETYETAADGVTETKDKVGKAAHDADQAIRHHADEASNQAQKAFVYVEEETEEARVKASKAAKEARKAASMQAQELRKAAEKAAHDGQEYLDVPADAAANAKNFVVQHAKDASDQAGQAAETAKQKVFNAGTASKASLAAMLAGIEASFGHFYEYEDTETKNLWSKLQSAIDEHVESAKKSAYDLEKANREAYESFESYVRDWRNQGSGDLEGRLAKLKQQSVESVKSIGQRAESDQTAAKSKIKILANNVDVYLNGLKDFLADRLEASKETIASDLNVFKDTSSKNDEETVRGKLAQLEAAARTRMDDAGKDAHAKAQQLLRQVDDIWTKSEVQSRELAAKTQELAKKASEDAQLMIQHAVGGDAVDDKKKHKKSTVEDEEAPGSLKSKIQSVKDTAWNRAHEAADKVEDILHERRDSGFSGSAVPAPGSDDAESANNVRVVMEEPGSGHRHHRY</sequence>
<feature type="coiled-coil region" evidence="1">
    <location>
        <begin position="574"/>
        <end position="601"/>
    </location>
</feature>
<feature type="coiled-coil region" evidence="1">
    <location>
        <begin position="658"/>
        <end position="685"/>
    </location>
</feature>
<dbReference type="PANTHER" id="PTHR47372">
    <property type="entry name" value="DAUER UP-REGULATED-RELATED"/>
    <property type="match status" value="1"/>
</dbReference>
<keyword evidence="4" id="KW-1185">Reference proteome</keyword>
<reference evidence="3 4" key="1">
    <citation type="journal article" date="2020" name="Fungal Divers.">
        <title>Resolving the Mortierellaceae phylogeny through synthesis of multi-gene phylogenetics and phylogenomics.</title>
        <authorList>
            <person name="Vandepol N."/>
            <person name="Liber J."/>
            <person name="Desiro A."/>
            <person name="Na H."/>
            <person name="Kennedy M."/>
            <person name="Barry K."/>
            <person name="Grigoriev I.V."/>
            <person name="Miller A.N."/>
            <person name="O'Donnell K."/>
            <person name="Stajich J.E."/>
            <person name="Bonito G."/>
        </authorList>
    </citation>
    <scope>NUCLEOTIDE SEQUENCE [LARGE SCALE GENOMIC DNA]</scope>
    <source>
        <strain evidence="3 4">AD045</strain>
    </source>
</reference>
<dbReference type="Proteomes" id="UP001194696">
    <property type="component" value="Unassembled WGS sequence"/>
</dbReference>
<gene>
    <name evidence="3" type="ORF">BGZ96_011444</name>
</gene>
<feature type="region of interest" description="Disordered" evidence="2">
    <location>
        <begin position="1"/>
        <end position="65"/>
    </location>
</feature>
<evidence type="ECO:0000313" key="3">
    <source>
        <dbReference type="EMBL" id="KAG0284199.1"/>
    </source>
</evidence>
<evidence type="ECO:0000313" key="4">
    <source>
        <dbReference type="Proteomes" id="UP001194696"/>
    </source>
</evidence>
<comment type="caution">
    <text evidence="3">The sequence shown here is derived from an EMBL/GenBank/DDBJ whole genome shotgun (WGS) entry which is preliminary data.</text>
</comment>
<feature type="compositionally biased region" description="Basic and acidic residues" evidence="2">
    <location>
        <begin position="491"/>
        <end position="500"/>
    </location>
</feature>
<keyword evidence="1" id="KW-0175">Coiled coil</keyword>